<feature type="domain" description="LITAF" evidence="2">
    <location>
        <begin position="87"/>
        <end position="116"/>
    </location>
</feature>
<evidence type="ECO:0000256" key="1">
    <source>
        <dbReference type="SAM" id="MobiDB-lite"/>
    </source>
</evidence>
<dbReference type="Pfam" id="PF10601">
    <property type="entry name" value="zf-LITAF-like"/>
    <property type="match status" value="1"/>
</dbReference>
<organism evidence="3 4">
    <name type="scientific">Acrobeloides nanus</name>
    <dbReference type="NCBI Taxonomy" id="290746"/>
    <lineage>
        <taxon>Eukaryota</taxon>
        <taxon>Metazoa</taxon>
        <taxon>Ecdysozoa</taxon>
        <taxon>Nematoda</taxon>
        <taxon>Chromadorea</taxon>
        <taxon>Rhabditida</taxon>
        <taxon>Tylenchina</taxon>
        <taxon>Cephalobomorpha</taxon>
        <taxon>Cephaloboidea</taxon>
        <taxon>Cephalobidae</taxon>
        <taxon>Acrobeloides</taxon>
    </lineage>
</organism>
<sequence length="137" mass="15120">MSDPPSKSSHETTPLTQDHVNQENVNAQEPPPLYNPPPAYTYNPPPAYTETEEAPPPPPKYKKTPRSVPYAPTTTTVVVVPMEFHSKPAEVMCPNCNEPITTRVEHEAGALTWTSTTSVQIVNTYWDIIVVHALQGS</sequence>
<dbReference type="WBParaSite" id="ACRNAN_scaffold17541.g8958.t1">
    <property type="protein sequence ID" value="ACRNAN_scaffold17541.g8958.t1"/>
    <property type="gene ID" value="ACRNAN_scaffold17541.g8958"/>
</dbReference>
<accession>A0A914D1T7</accession>
<reference evidence="4" key="1">
    <citation type="submission" date="2022-11" db="UniProtKB">
        <authorList>
            <consortium name="WormBaseParasite"/>
        </authorList>
    </citation>
    <scope>IDENTIFICATION</scope>
</reference>
<feature type="region of interest" description="Disordered" evidence="1">
    <location>
        <begin position="1"/>
        <end position="69"/>
    </location>
</feature>
<evidence type="ECO:0000313" key="3">
    <source>
        <dbReference type="Proteomes" id="UP000887540"/>
    </source>
</evidence>
<evidence type="ECO:0000259" key="2">
    <source>
        <dbReference type="Pfam" id="PF10601"/>
    </source>
</evidence>
<feature type="compositionally biased region" description="Pro residues" evidence="1">
    <location>
        <begin position="29"/>
        <end position="47"/>
    </location>
</feature>
<dbReference type="AlphaFoldDB" id="A0A914D1T7"/>
<name>A0A914D1T7_9BILA</name>
<dbReference type="InterPro" id="IPR006629">
    <property type="entry name" value="LITAF"/>
</dbReference>
<protein>
    <submittedName>
        <fullName evidence="4">LITAF domain-containing protein</fullName>
    </submittedName>
</protein>
<dbReference type="Proteomes" id="UP000887540">
    <property type="component" value="Unplaced"/>
</dbReference>
<feature type="compositionally biased region" description="Polar residues" evidence="1">
    <location>
        <begin position="1"/>
        <end position="27"/>
    </location>
</feature>
<evidence type="ECO:0000313" key="4">
    <source>
        <dbReference type="WBParaSite" id="ACRNAN_scaffold17541.g8958.t1"/>
    </source>
</evidence>
<keyword evidence="3" id="KW-1185">Reference proteome</keyword>
<proteinExistence type="predicted"/>